<keyword evidence="3" id="KW-1185">Reference proteome</keyword>
<dbReference type="SUPFAM" id="SSF56925">
    <property type="entry name" value="OMPA-like"/>
    <property type="match status" value="1"/>
</dbReference>
<dbReference type="Gene3D" id="2.40.160.20">
    <property type="match status" value="1"/>
</dbReference>
<evidence type="ECO:0000313" key="2">
    <source>
        <dbReference type="EMBL" id="SEA20569.1"/>
    </source>
</evidence>
<accession>A0A1H3Z9Y7</accession>
<dbReference type="Proteomes" id="UP000198820">
    <property type="component" value="Unassembled WGS sequence"/>
</dbReference>
<protein>
    <submittedName>
        <fullName evidence="2">Opacity protein</fullName>
    </submittedName>
</protein>
<dbReference type="Pfam" id="PF13568">
    <property type="entry name" value="OMP_b-brl_2"/>
    <property type="match status" value="1"/>
</dbReference>
<reference evidence="2 3" key="1">
    <citation type="submission" date="2016-10" db="EMBL/GenBank/DDBJ databases">
        <authorList>
            <person name="de Groot N.N."/>
        </authorList>
    </citation>
    <scope>NUCLEOTIDE SEQUENCE [LARGE SCALE GENOMIC DNA]</scope>
    <source>
        <strain evidence="2 3">DSM 23581</strain>
    </source>
</reference>
<name>A0A1H3Z9Y7_9FLAO</name>
<dbReference type="AlphaFoldDB" id="A0A1H3Z9Y7"/>
<dbReference type="InterPro" id="IPR011250">
    <property type="entry name" value="OMP/PagP_B-barrel"/>
</dbReference>
<proteinExistence type="predicted"/>
<gene>
    <name evidence="2" type="ORF">SAMN05421540_1046</name>
</gene>
<dbReference type="STRING" id="908615.SAMN05421540_1046"/>
<organism evidence="2 3">
    <name type="scientific">Psychroflexus halocasei</name>
    <dbReference type="NCBI Taxonomy" id="908615"/>
    <lineage>
        <taxon>Bacteria</taxon>
        <taxon>Pseudomonadati</taxon>
        <taxon>Bacteroidota</taxon>
        <taxon>Flavobacteriia</taxon>
        <taxon>Flavobacteriales</taxon>
        <taxon>Flavobacteriaceae</taxon>
        <taxon>Psychroflexus</taxon>
    </lineage>
</organism>
<dbReference type="InterPro" id="IPR025665">
    <property type="entry name" value="Beta-barrel_OMP_2"/>
</dbReference>
<dbReference type="RefSeq" id="WP_093241188.1">
    <property type="nucleotide sequence ID" value="NZ_FNQF01000004.1"/>
</dbReference>
<dbReference type="EMBL" id="FNQF01000004">
    <property type="protein sequence ID" value="SEA20569.1"/>
    <property type="molecule type" value="Genomic_DNA"/>
</dbReference>
<feature type="domain" description="Outer membrane protein beta-barrel" evidence="1">
    <location>
        <begin position="19"/>
        <end position="185"/>
    </location>
</feature>
<sequence length="203" mass="22056">MKKLMLTVAITVGTILTSNAQSDSKVVQLGAKGGVNFASVTGDDFDSPDSRTSFNAGIVAEVPYSERFSLQAEVFYSGQGFEVEDINVAGVNFDTNKVEYQLDYIQVSLLAKVYLIEGLNVYAGPQIGFKVNEEIDCESGDVNVDDTMLPEAQDFDFSGTVGAGYKFDNGFFVDARYNYGFSDLIKDTDSHNSVIQAGVGFMF</sequence>
<evidence type="ECO:0000313" key="3">
    <source>
        <dbReference type="Proteomes" id="UP000198820"/>
    </source>
</evidence>
<evidence type="ECO:0000259" key="1">
    <source>
        <dbReference type="Pfam" id="PF13568"/>
    </source>
</evidence>